<dbReference type="InterPro" id="IPR013024">
    <property type="entry name" value="GGCT-like"/>
</dbReference>
<gene>
    <name evidence="5" type="ORF">P5673_008446</name>
</gene>
<comment type="catalytic activity">
    <reaction evidence="4">
        <text>glutathione = L-cysteinylglycine + 5-oxo-L-proline</text>
        <dbReference type="Rhea" id="RHEA:47724"/>
        <dbReference type="ChEBI" id="CHEBI:57925"/>
        <dbReference type="ChEBI" id="CHEBI:58402"/>
        <dbReference type="ChEBI" id="CHEBI:61694"/>
        <dbReference type="EC" id="4.3.2.7"/>
    </reaction>
</comment>
<reference evidence="5" key="1">
    <citation type="journal article" date="2023" name="G3 (Bethesda)">
        <title>Whole genome assembly and annotation of the endangered Caribbean coral Acropora cervicornis.</title>
        <authorList>
            <person name="Selwyn J.D."/>
            <person name="Vollmer S.V."/>
        </authorList>
    </citation>
    <scope>NUCLEOTIDE SEQUENCE</scope>
    <source>
        <strain evidence="5">K2</strain>
    </source>
</reference>
<dbReference type="SUPFAM" id="SSF110857">
    <property type="entry name" value="Gamma-glutamyl cyclotransferase-like"/>
    <property type="match status" value="1"/>
</dbReference>
<dbReference type="Proteomes" id="UP001249851">
    <property type="component" value="Unassembled WGS sequence"/>
</dbReference>
<comment type="caution">
    <text evidence="5">The sequence shown here is derived from an EMBL/GenBank/DDBJ whole genome shotgun (WGS) entry which is preliminary data.</text>
</comment>
<dbReference type="EC" id="4.3.2.7" evidence="2"/>
<dbReference type="PANTHER" id="PTHR12192">
    <property type="entry name" value="CATION TRANSPORT PROTEIN CHAC-RELATED"/>
    <property type="match status" value="1"/>
</dbReference>
<dbReference type="Gene3D" id="3.10.490.10">
    <property type="entry name" value="Gamma-glutamyl cyclotransferase-like"/>
    <property type="match status" value="1"/>
</dbReference>
<name>A0AAD9VB51_ACRCE</name>
<dbReference type="GO" id="GO:0061928">
    <property type="term" value="F:glutathione specific gamma-glutamylcyclotransferase activity"/>
    <property type="evidence" value="ECO:0007669"/>
    <property type="project" value="UniProtKB-EC"/>
</dbReference>
<protein>
    <recommendedName>
        <fullName evidence="2">glutathione-specific gamma-glutamylcyclotransferase</fullName>
        <ecNumber evidence="2">4.3.2.7</ecNumber>
    </recommendedName>
</protein>
<comment type="similarity">
    <text evidence="1">Belongs to the gamma-glutamylcyclotransferase family. ChaC subfamily.</text>
</comment>
<dbReference type="CDD" id="cd06661">
    <property type="entry name" value="GGCT_like"/>
    <property type="match status" value="1"/>
</dbReference>
<organism evidence="5 6">
    <name type="scientific">Acropora cervicornis</name>
    <name type="common">Staghorn coral</name>
    <dbReference type="NCBI Taxonomy" id="6130"/>
    <lineage>
        <taxon>Eukaryota</taxon>
        <taxon>Metazoa</taxon>
        <taxon>Cnidaria</taxon>
        <taxon>Anthozoa</taxon>
        <taxon>Hexacorallia</taxon>
        <taxon>Scleractinia</taxon>
        <taxon>Astrocoeniina</taxon>
        <taxon>Acroporidae</taxon>
        <taxon>Acropora</taxon>
    </lineage>
</organism>
<dbReference type="Pfam" id="PF04752">
    <property type="entry name" value="ChaC"/>
    <property type="match status" value="1"/>
</dbReference>
<dbReference type="PANTHER" id="PTHR12192:SF26">
    <property type="entry name" value="GLUTATHIONE-SPECIFIC GAMMA-GLUTAMYLCYCLOTRANSFERASE 1"/>
    <property type="match status" value="1"/>
</dbReference>
<dbReference type="AlphaFoldDB" id="A0AAD9VB51"/>
<evidence type="ECO:0000313" key="6">
    <source>
        <dbReference type="Proteomes" id="UP001249851"/>
    </source>
</evidence>
<dbReference type="GO" id="GO:0005737">
    <property type="term" value="C:cytoplasm"/>
    <property type="evidence" value="ECO:0007669"/>
    <property type="project" value="TreeGrafter"/>
</dbReference>
<dbReference type="InterPro" id="IPR006840">
    <property type="entry name" value="ChaC"/>
</dbReference>
<dbReference type="EMBL" id="JARQWQ010000014">
    <property type="protein sequence ID" value="KAK2567602.1"/>
    <property type="molecule type" value="Genomic_DNA"/>
</dbReference>
<dbReference type="GO" id="GO:0006751">
    <property type="term" value="P:glutathione catabolic process"/>
    <property type="evidence" value="ECO:0007669"/>
    <property type="project" value="InterPro"/>
</dbReference>
<dbReference type="InterPro" id="IPR036568">
    <property type="entry name" value="GGCT-like_sf"/>
</dbReference>
<evidence type="ECO:0000256" key="4">
    <source>
        <dbReference type="ARBA" id="ARBA00048073"/>
    </source>
</evidence>
<keyword evidence="3" id="KW-0456">Lyase</keyword>
<proteinExistence type="inferred from homology"/>
<accession>A0AAD9VB51</accession>
<sequence length="213" mass="24475">MIENSNSQTENSEDPPKNVWIFGYGSLIWKPDFEFEDCVVGHIQGFVRRFWQGSTWHRGNAKKPGRVATLVEDKQGQVWGVAYKVSKQNVERALGELYEREISLGGYQLLQMSFSCNEKPSHTFVVMVYIATPENPLYLGPATPEQLVTEIASAEGHAGHNAEYVIRLADFMREKVPDFEEEHLFELEKLLRKELGLCTKTNAPWRQLEHNFK</sequence>
<evidence type="ECO:0000313" key="5">
    <source>
        <dbReference type="EMBL" id="KAK2567602.1"/>
    </source>
</evidence>
<evidence type="ECO:0000256" key="1">
    <source>
        <dbReference type="ARBA" id="ARBA00009662"/>
    </source>
</evidence>
<reference evidence="5" key="2">
    <citation type="journal article" date="2023" name="Science">
        <title>Genomic signatures of disease resistance in endangered staghorn corals.</title>
        <authorList>
            <person name="Vollmer S.V."/>
            <person name="Selwyn J.D."/>
            <person name="Despard B.A."/>
            <person name="Roesel C.L."/>
        </authorList>
    </citation>
    <scope>NUCLEOTIDE SEQUENCE</scope>
    <source>
        <strain evidence="5">K2</strain>
    </source>
</reference>
<keyword evidence="6" id="KW-1185">Reference proteome</keyword>
<evidence type="ECO:0000256" key="3">
    <source>
        <dbReference type="ARBA" id="ARBA00023239"/>
    </source>
</evidence>
<evidence type="ECO:0000256" key="2">
    <source>
        <dbReference type="ARBA" id="ARBA00012344"/>
    </source>
</evidence>